<evidence type="ECO:0000259" key="2">
    <source>
        <dbReference type="PROSITE" id="PS50157"/>
    </source>
</evidence>
<keyword evidence="1" id="KW-0862">Zinc</keyword>
<dbReference type="PANTHER" id="PTHR33936">
    <property type="entry name" value="PROTEIN CBG17840"/>
    <property type="match status" value="1"/>
</dbReference>
<feature type="domain" description="C2H2-type" evidence="2">
    <location>
        <begin position="12"/>
        <end position="40"/>
    </location>
</feature>
<dbReference type="GeneID" id="106667071"/>
<evidence type="ECO:0000313" key="3">
    <source>
        <dbReference type="EnsemblMetazoa" id="XP_014250225.1"/>
    </source>
</evidence>
<proteinExistence type="predicted"/>
<dbReference type="RefSeq" id="XP_014250225.1">
    <property type="nucleotide sequence ID" value="XM_014394739.2"/>
</dbReference>
<feature type="domain" description="C2H2-type" evidence="2">
    <location>
        <begin position="43"/>
        <end position="71"/>
    </location>
</feature>
<accession>A0A8I6RYE9</accession>
<dbReference type="KEGG" id="clec:106667071"/>
<organism evidence="3 4">
    <name type="scientific">Cimex lectularius</name>
    <name type="common">Bed bug</name>
    <name type="synonym">Acanthia lectularia</name>
    <dbReference type="NCBI Taxonomy" id="79782"/>
    <lineage>
        <taxon>Eukaryota</taxon>
        <taxon>Metazoa</taxon>
        <taxon>Ecdysozoa</taxon>
        <taxon>Arthropoda</taxon>
        <taxon>Hexapoda</taxon>
        <taxon>Insecta</taxon>
        <taxon>Pterygota</taxon>
        <taxon>Neoptera</taxon>
        <taxon>Paraneoptera</taxon>
        <taxon>Hemiptera</taxon>
        <taxon>Heteroptera</taxon>
        <taxon>Panheteroptera</taxon>
        <taxon>Cimicomorpha</taxon>
        <taxon>Cimicidae</taxon>
        <taxon>Cimex</taxon>
    </lineage>
</organism>
<dbReference type="OrthoDB" id="10018489at2759"/>
<dbReference type="PANTHER" id="PTHR33936:SF24">
    <property type="entry name" value="C2H2-TYPE DOMAIN-CONTAINING PROTEIN"/>
    <property type="match status" value="1"/>
</dbReference>
<evidence type="ECO:0000256" key="1">
    <source>
        <dbReference type="PROSITE-ProRule" id="PRU00042"/>
    </source>
</evidence>
<dbReference type="OMA" id="THVGHER"/>
<sequence length="395" mass="46249">MIERDDENNMMYFCEECCKTFRHKKSLVRHKNNLHNDNTKDRFTCAECFKDFGYKCNLVGHIKKLHASNSKPFVFTEANCALCGEYGSKKYIVDHYKADHDINLDVQVVHFDTDDEFYAWKANIESIEMCLFVKERTLYTTKDGTSKMSFKCFRDGKFKRRGKNIRNVKYMGSNKLDGHCPAKIDYSCTDRKISVTYCRTHVGHERELARLPLTKEERKALAEKIAQNVSFDSILNDIRESVSNENFERIHLLTKKDLFNIAQQYNLKSPKVSTKTKNKEDWSELKLGDEKKAFTPEIETQPELVEISSNDYQELIIYETITTEDQPDLFVKYEDHRSPETVLPSLDERKVILLEKLSDVVNRVQTHEELDILFQLYDSAITSVQSSQPINEYRE</sequence>
<dbReference type="PROSITE" id="PS00028">
    <property type="entry name" value="ZINC_FINGER_C2H2_1"/>
    <property type="match status" value="2"/>
</dbReference>
<dbReference type="SMART" id="SM00355">
    <property type="entry name" value="ZnF_C2H2"/>
    <property type="match status" value="3"/>
</dbReference>
<dbReference type="InterPro" id="IPR036236">
    <property type="entry name" value="Znf_C2H2_sf"/>
</dbReference>
<dbReference type="AlphaFoldDB" id="A0A8I6RYE9"/>
<dbReference type="GO" id="GO:0008270">
    <property type="term" value="F:zinc ion binding"/>
    <property type="evidence" value="ECO:0007669"/>
    <property type="project" value="UniProtKB-KW"/>
</dbReference>
<reference evidence="3" key="1">
    <citation type="submission" date="2022-01" db="UniProtKB">
        <authorList>
            <consortium name="EnsemblMetazoa"/>
        </authorList>
    </citation>
    <scope>IDENTIFICATION</scope>
</reference>
<dbReference type="InterPro" id="IPR013087">
    <property type="entry name" value="Znf_C2H2_type"/>
</dbReference>
<name>A0A8I6RYE9_CIMLE</name>
<keyword evidence="4" id="KW-1185">Reference proteome</keyword>
<evidence type="ECO:0000313" key="4">
    <source>
        <dbReference type="Proteomes" id="UP000494040"/>
    </source>
</evidence>
<dbReference type="SUPFAM" id="SSF57667">
    <property type="entry name" value="beta-beta-alpha zinc fingers"/>
    <property type="match status" value="1"/>
</dbReference>
<dbReference type="InterPro" id="IPR052797">
    <property type="entry name" value="RegFact_GeneExpr_CellDeath"/>
</dbReference>
<keyword evidence="1" id="KW-0479">Metal-binding</keyword>
<dbReference type="PROSITE" id="PS50157">
    <property type="entry name" value="ZINC_FINGER_C2H2_2"/>
    <property type="match status" value="2"/>
</dbReference>
<dbReference type="Proteomes" id="UP000494040">
    <property type="component" value="Unassembled WGS sequence"/>
</dbReference>
<keyword evidence="1" id="KW-0863">Zinc-finger</keyword>
<dbReference type="EnsemblMetazoa" id="XM_014394739.2">
    <property type="protein sequence ID" value="XP_014250225.1"/>
    <property type="gene ID" value="LOC106667071"/>
</dbReference>
<dbReference type="Gene3D" id="3.30.160.60">
    <property type="entry name" value="Classic Zinc Finger"/>
    <property type="match status" value="1"/>
</dbReference>
<protein>
    <recommendedName>
        <fullName evidence="2">C2H2-type domain-containing protein</fullName>
    </recommendedName>
</protein>